<proteinExistence type="predicted"/>
<feature type="transmembrane region" description="Helical" evidence="1">
    <location>
        <begin position="118"/>
        <end position="138"/>
    </location>
</feature>
<dbReference type="RefSeq" id="WP_318598423.1">
    <property type="nucleotide sequence ID" value="NZ_JAWSTH010000046.1"/>
</dbReference>
<sequence length="400" mass="40342">MSGAAQSPPASGRLPLPLLAAGIVALVVTVLVALALAGGDSLPERSGPPIEELAVERTVLRPGEIELTVRNTGPDPVAIAQVSVNDAFVDFARSTPEIGRLSSATLTLDYPWQDGSPYAINLLTSTGAVIAAEIPFAVETPATDGDFFGLMVLLGLYVGVIPVTLGMFFLPLLRRAGSRWIELLMAFTVGLLAFLALDGTLEGLEAGNESGGAFGGGELVFLGAGLAYLALAGLDAWMRRRRSGAEAAGASGGRLALLIAIGIGLHNFGEGLAIGSAYAIGALALGAFLVVGFAIHNTSEGLAIVAPLAADRRPSLLVLLGLGLIAGGPAILGALFGATVSNPELSTLLLGVGVGAIVQVIVQIAPAMRDGDGRLLHPRAALGIAAGALALYGTSLLVAA</sequence>
<feature type="transmembrane region" description="Helical" evidence="1">
    <location>
        <begin position="180"/>
        <end position="199"/>
    </location>
</feature>
<feature type="transmembrane region" description="Helical" evidence="1">
    <location>
        <begin position="380"/>
        <end position="399"/>
    </location>
</feature>
<feature type="transmembrane region" description="Helical" evidence="1">
    <location>
        <begin position="150"/>
        <end position="173"/>
    </location>
</feature>
<dbReference type="Proteomes" id="UP001284601">
    <property type="component" value="Unassembled WGS sequence"/>
</dbReference>
<evidence type="ECO:0000313" key="3">
    <source>
        <dbReference type="Proteomes" id="UP001284601"/>
    </source>
</evidence>
<comment type="caution">
    <text evidence="2">The sequence shown here is derived from an EMBL/GenBank/DDBJ whole genome shotgun (WGS) entry which is preliminary data.</text>
</comment>
<organism evidence="2 3">
    <name type="scientific">Conexibacter stalactiti</name>
    <dbReference type="NCBI Taxonomy" id="1940611"/>
    <lineage>
        <taxon>Bacteria</taxon>
        <taxon>Bacillati</taxon>
        <taxon>Actinomycetota</taxon>
        <taxon>Thermoleophilia</taxon>
        <taxon>Solirubrobacterales</taxon>
        <taxon>Conexibacteraceae</taxon>
        <taxon>Conexibacter</taxon>
    </lineage>
</organism>
<dbReference type="EMBL" id="JAWSTH010000046">
    <property type="protein sequence ID" value="MDW5596051.1"/>
    <property type="molecule type" value="Genomic_DNA"/>
</dbReference>
<name>A0ABU4HRY5_9ACTN</name>
<feature type="transmembrane region" description="Helical" evidence="1">
    <location>
        <begin position="16"/>
        <end position="37"/>
    </location>
</feature>
<feature type="transmembrane region" description="Helical" evidence="1">
    <location>
        <begin position="348"/>
        <end position="368"/>
    </location>
</feature>
<evidence type="ECO:0000256" key="1">
    <source>
        <dbReference type="SAM" id="Phobius"/>
    </source>
</evidence>
<accession>A0ABU4HRY5</accession>
<protein>
    <submittedName>
        <fullName evidence="2">ZIP family metal transporter</fullName>
    </submittedName>
</protein>
<reference evidence="3" key="1">
    <citation type="submission" date="2023-07" db="EMBL/GenBank/DDBJ databases">
        <title>Conexibacter stalactiti sp. nov., isolated from stalactites in a lava cave and emended description of the genus Conexibacter.</title>
        <authorList>
            <person name="Lee S.D."/>
        </authorList>
    </citation>
    <scope>NUCLEOTIDE SEQUENCE [LARGE SCALE GENOMIC DNA]</scope>
    <source>
        <strain evidence="3">KCTC 39840</strain>
    </source>
</reference>
<feature type="transmembrane region" description="Helical" evidence="1">
    <location>
        <begin position="271"/>
        <end position="295"/>
    </location>
</feature>
<feature type="transmembrane region" description="Helical" evidence="1">
    <location>
        <begin position="316"/>
        <end position="336"/>
    </location>
</feature>
<feature type="transmembrane region" description="Helical" evidence="1">
    <location>
        <begin position="245"/>
        <end position="265"/>
    </location>
</feature>
<evidence type="ECO:0000313" key="2">
    <source>
        <dbReference type="EMBL" id="MDW5596051.1"/>
    </source>
</evidence>
<keyword evidence="1" id="KW-0812">Transmembrane</keyword>
<keyword evidence="3" id="KW-1185">Reference proteome</keyword>
<keyword evidence="1" id="KW-1133">Transmembrane helix</keyword>
<feature type="transmembrane region" description="Helical" evidence="1">
    <location>
        <begin position="219"/>
        <end position="238"/>
    </location>
</feature>
<gene>
    <name evidence="2" type="ORF">R7226_17020</name>
</gene>
<keyword evidence="1" id="KW-0472">Membrane</keyword>